<keyword evidence="2" id="KW-1133">Transmembrane helix</keyword>
<evidence type="ECO:0000256" key="2">
    <source>
        <dbReference type="SAM" id="Phobius"/>
    </source>
</evidence>
<organism evidence="3 4">
    <name type="scientific">Synaphobranchus kaupii</name>
    <name type="common">Kaup's arrowtooth eel</name>
    <dbReference type="NCBI Taxonomy" id="118154"/>
    <lineage>
        <taxon>Eukaryota</taxon>
        <taxon>Metazoa</taxon>
        <taxon>Chordata</taxon>
        <taxon>Craniata</taxon>
        <taxon>Vertebrata</taxon>
        <taxon>Euteleostomi</taxon>
        <taxon>Actinopterygii</taxon>
        <taxon>Neopterygii</taxon>
        <taxon>Teleostei</taxon>
        <taxon>Anguilliformes</taxon>
        <taxon>Synaphobranchidae</taxon>
        <taxon>Synaphobranchus</taxon>
    </lineage>
</organism>
<sequence>MLHFPFDVHLQVLLGVGLAVFCFCLILGCILCWRRGKPRPPKDKEAAMSLPTLPTLRSSSPLAVTIPIKQQYEELEGDVLELSTPAGSSYKPIVHGRASLPSLPKLGLVSKTRRALERRCTVTGDSFLDAEHSQLTVPAPHSPSAHSGLQPNPAPKGCPSRLRYGSSSGCRKPPLCLHFTLLFSPACGTLTVAVLSLLGATRRLGGVFVRAALPPHCPAPLQSAARRRSLSPEFQSQSFVLQVGSVDKLRGCALRLAVFARDFSGLREAPLGDLELPCGEIDWEPDYTMAFTKELRPAKYKLRKSEDGNQMTG</sequence>
<evidence type="ECO:0000256" key="1">
    <source>
        <dbReference type="SAM" id="MobiDB-lite"/>
    </source>
</evidence>
<comment type="caution">
    <text evidence="3">The sequence shown here is derived from an EMBL/GenBank/DDBJ whole genome shotgun (WGS) entry which is preliminary data.</text>
</comment>
<reference evidence="3" key="1">
    <citation type="journal article" date="2023" name="Science">
        <title>Genome structures resolve the early diversification of teleost fishes.</title>
        <authorList>
            <person name="Parey E."/>
            <person name="Louis A."/>
            <person name="Montfort J."/>
            <person name="Bouchez O."/>
            <person name="Roques C."/>
            <person name="Iampietro C."/>
            <person name="Lluch J."/>
            <person name="Castinel A."/>
            <person name="Donnadieu C."/>
            <person name="Desvignes T."/>
            <person name="Floi Bucao C."/>
            <person name="Jouanno E."/>
            <person name="Wen M."/>
            <person name="Mejri S."/>
            <person name="Dirks R."/>
            <person name="Jansen H."/>
            <person name="Henkel C."/>
            <person name="Chen W.J."/>
            <person name="Zahm M."/>
            <person name="Cabau C."/>
            <person name="Klopp C."/>
            <person name="Thompson A.W."/>
            <person name="Robinson-Rechavi M."/>
            <person name="Braasch I."/>
            <person name="Lecointre G."/>
            <person name="Bobe J."/>
            <person name="Postlethwait J.H."/>
            <person name="Berthelot C."/>
            <person name="Roest Crollius H."/>
            <person name="Guiguen Y."/>
        </authorList>
    </citation>
    <scope>NUCLEOTIDE SEQUENCE</scope>
    <source>
        <strain evidence="3">WJC10195</strain>
    </source>
</reference>
<gene>
    <name evidence="3" type="ORF">SKAU_G00352870</name>
</gene>
<keyword evidence="4" id="KW-1185">Reference proteome</keyword>
<feature type="transmembrane region" description="Helical" evidence="2">
    <location>
        <begin position="175"/>
        <end position="198"/>
    </location>
</feature>
<feature type="transmembrane region" description="Helical" evidence="2">
    <location>
        <begin position="12"/>
        <end position="33"/>
    </location>
</feature>
<accession>A0A9Q1EKR5</accession>
<evidence type="ECO:0000313" key="4">
    <source>
        <dbReference type="Proteomes" id="UP001152622"/>
    </source>
</evidence>
<dbReference type="InterPro" id="IPR035892">
    <property type="entry name" value="C2_domain_sf"/>
</dbReference>
<feature type="region of interest" description="Disordered" evidence="1">
    <location>
        <begin position="136"/>
        <end position="163"/>
    </location>
</feature>
<protein>
    <submittedName>
        <fullName evidence="3">Uncharacterized protein</fullName>
    </submittedName>
</protein>
<dbReference type="OrthoDB" id="5915960at2759"/>
<dbReference type="SUPFAM" id="SSF49562">
    <property type="entry name" value="C2 domain (Calcium/lipid-binding domain, CaLB)"/>
    <property type="match status" value="1"/>
</dbReference>
<dbReference type="EMBL" id="JAINUF010000016">
    <property type="protein sequence ID" value="KAJ8340654.1"/>
    <property type="molecule type" value="Genomic_DNA"/>
</dbReference>
<evidence type="ECO:0000313" key="3">
    <source>
        <dbReference type="EMBL" id="KAJ8340654.1"/>
    </source>
</evidence>
<proteinExistence type="predicted"/>
<name>A0A9Q1EKR5_SYNKA</name>
<dbReference type="Proteomes" id="UP001152622">
    <property type="component" value="Chromosome 16"/>
</dbReference>
<keyword evidence="2" id="KW-0812">Transmembrane</keyword>
<keyword evidence="2" id="KW-0472">Membrane</keyword>
<dbReference type="AlphaFoldDB" id="A0A9Q1EKR5"/>